<organism evidence="2 3">
    <name type="scientific">Pilibacter termitis</name>
    <dbReference type="NCBI Taxonomy" id="263852"/>
    <lineage>
        <taxon>Bacteria</taxon>
        <taxon>Bacillati</taxon>
        <taxon>Bacillota</taxon>
        <taxon>Bacilli</taxon>
        <taxon>Lactobacillales</taxon>
        <taxon>Enterococcaceae</taxon>
        <taxon>Pilibacter</taxon>
    </lineage>
</organism>
<dbReference type="Proteomes" id="UP000190328">
    <property type="component" value="Unassembled WGS sequence"/>
</dbReference>
<evidence type="ECO:0000313" key="3">
    <source>
        <dbReference type="Proteomes" id="UP000190328"/>
    </source>
</evidence>
<dbReference type="OrthoDB" id="2188677at2"/>
<proteinExistence type="predicted"/>
<keyword evidence="3" id="KW-1185">Reference proteome</keyword>
<reference evidence="2 3" key="1">
    <citation type="submission" date="2017-02" db="EMBL/GenBank/DDBJ databases">
        <authorList>
            <person name="Peterson S.W."/>
        </authorList>
    </citation>
    <scope>NUCLEOTIDE SEQUENCE [LARGE SCALE GENOMIC DNA]</scope>
    <source>
        <strain evidence="2 3">ATCC BAA-1030</strain>
    </source>
</reference>
<keyword evidence="1" id="KW-0472">Membrane</keyword>
<dbReference type="STRING" id="263852.SAMN02745116_00366"/>
<dbReference type="EMBL" id="FUXI01000003">
    <property type="protein sequence ID" value="SJZ45441.1"/>
    <property type="molecule type" value="Genomic_DNA"/>
</dbReference>
<gene>
    <name evidence="2" type="ORF">SAMN02745116_00366</name>
</gene>
<evidence type="ECO:0000313" key="2">
    <source>
        <dbReference type="EMBL" id="SJZ45441.1"/>
    </source>
</evidence>
<dbReference type="AlphaFoldDB" id="A0A1T4KSQ8"/>
<feature type="transmembrane region" description="Helical" evidence="1">
    <location>
        <begin position="26"/>
        <end position="45"/>
    </location>
</feature>
<keyword evidence="1" id="KW-1133">Transmembrane helix</keyword>
<sequence length="115" mass="13830">MAISSEYYRDLSKVEKRIFKVTKRQFKGFLLLGVALIVGVAEVFLLPDWVYLLVSAPTVILLGTYPFLLILNKWKEFRRTIALYFIHEESFYQTYQIRRYEKHEFIAQKEVKEWT</sequence>
<keyword evidence="1" id="KW-0812">Transmembrane</keyword>
<feature type="transmembrane region" description="Helical" evidence="1">
    <location>
        <begin position="51"/>
        <end position="71"/>
    </location>
</feature>
<evidence type="ECO:0000256" key="1">
    <source>
        <dbReference type="SAM" id="Phobius"/>
    </source>
</evidence>
<protein>
    <recommendedName>
        <fullName evidence="4">PrgI family protein</fullName>
    </recommendedName>
</protein>
<accession>A0A1T4KSQ8</accession>
<evidence type="ECO:0008006" key="4">
    <source>
        <dbReference type="Google" id="ProtNLM"/>
    </source>
</evidence>
<dbReference type="RefSeq" id="WP_078806331.1">
    <property type="nucleotide sequence ID" value="NZ_FUXI01000003.1"/>
</dbReference>
<name>A0A1T4KSQ8_9ENTE</name>